<dbReference type="AlphaFoldDB" id="A0AAE3IBM0"/>
<dbReference type="EMBL" id="JAOPKC010000013">
    <property type="protein sequence ID" value="MCU4718699.1"/>
    <property type="molecule type" value="Genomic_DNA"/>
</dbReference>
<evidence type="ECO:0000313" key="4">
    <source>
        <dbReference type="Proteomes" id="UP001208186"/>
    </source>
</evidence>
<feature type="transmembrane region" description="Helical" evidence="1">
    <location>
        <begin position="36"/>
        <end position="54"/>
    </location>
</feature>
<feature type="transmembrane region" description="Helical" evidence="1">
    <location>
        <begin position="12"/>
        <end position="30"/>
    </location>
</feature>
<evidence type="ECO:0000313" key="3">
    <source>
        <dbReference type="EMBL" id="MCU4727615.1"/>
    </source>
</evidence>
<evidence type="ECO:0000256" key="1">
    <source>
        <dbReference type="SAM" id="Phobius"/>
    </source>
</evidence>
<dbReference type="Proteomes" id="UP001209746">
    <property type="component" value="Unassembled WGS sequence"/>
</dbReference>
<dbReference type="EMBL" id="JAOPKD010000012">
    <property type="protein sequence ID" value="MCU4727615.1"/>
    <property type="molecule type" value="Genomic_DNA"/>
</dbReference>
<accession>A0AAE3IBM0</accession>
<keyword evidence="1" id="KW-0472">Membrane</keyword>
<sequence length="80" mass="8126">MTASVAETVERMATALLVVPVVVAGAHLLIGGQVGAGAVLLAIAGLMIAISEYVTRPSDVPTSAAQRVVGWVATEPKEDE</sequence>
<comment type="caution">
    <text evidence="3">The sequence shown here is derived from an EMBL/GenBank/DDBJ whole genome shotgun (WGS) entry which is preliminary data.</text>
</comment>
<organism evidence="3 5">
    <name type="scientific">Halapricum hydrolyticum</name>
    <dbReference type="NCBI Taxonomy" id="2979991"/>
    <lineage>
        <taxon>Archaea</taxon>
        <taxon>Methanobacteriati</taxon>
        <taxon>Methanobacteriota</taxon>
        <taxon>Stenosarchaea group</taxon>
        <taxon>Halobacteria</taxon>
        <taxon>Halobacteriales</taxon>
        <taxon>Haloarculaceae</taxon>
        <taxon>Halapricum</taxon>
    </lineage>
</organism>
<reference evidence="3" key="1">
    <citation type="submission" date="2023-02" db="EMBL/GenBank/DDBJ databases">
        <title>Enrichment on poylsaccharides allowed isolation of novel metabolic and taxonomic groups of Haloarchaea.</title>
        <authorList>
            <person name="Sorokin D.Y."/>
            <person name="Elcheninov A.G."/>
            <person name="Khizhniak T.V."/>
            <person name="Kolganova T.V."/>
            <person name="Kublanov I.V."/>
        </authorList>
    </citation>
    <scope>NUCLEOTIDE SEQUENCE</scope>
    <source>
        <strain evidence="2 4">HArc-curdl5-1</strain>
        <strain evidence="3">HArc-curdl7</strain>
    </source>
</reference>
<dbReference type="Proteomes" id="UP001208186">
    <property type="component" value="Unassembled WGS sequence"/>
</dbReference>
<proteinExistence type="predicted"/>
<dbReference type="InterPro" id="IPR055955">
    <property type="entry name" value="DUF7533"/>
</dbReference>
<keyword evidence="4" id="KW-1185">Reference proteome</keyword>
<keyword evidence="1" id="KW-0812">Transmembrane</keyword>
<gene>
    <name evidence="3" type="ORF">OB914_11625</name>
    <name evidence="2" type="ORF">OB916_11565</name>
</gene>
<evidence type="ECO:0000313" key="5">
    <source>
        <dbReference type="Proteomes" id="UP001209746"/>
    </source>
</evidence>
<dbReference type="RefSeq" id="WP_315909451.1">
    <property type="nucleotide sequence ID" value="NZ_JAOPKC010000013.1"/>
</dbReference>
<protein>
    <submittedName>
        <fullName evidence="3">Uncharacterized protein</fullName>
    </submittedName>
</protein>
<keyword evidence="1" id="KW-1133">Transmembrane helix</keyword>
<dbReference type="Pfam" id="PF24377">
    <property type="entry name" value="DUF7533"/>
    <property type="match status" value="1"/>
</dbReference>
<name>A0AAE3IBM0_9EURY</name>
<evidence type="ECO:0000313" key="2">
    <source>
        <dbReference type="EMBL" id="MCU4718699.1"/>
    </source>
</evidence>